<sequence length="42" mass="4797">MTSPRIAGGFFLLQTLQIVQKSYLRPNRVNVFLIYKAAIKTV</sequence>
<evidence type="ECO:0000313" key="1">
    <source>
        <dbReference type="EMBL" id="AGS53316.1"/>
    </source>
</evidence>
<accession>A0A806K0R5</accession>
<reference evidence="1" key="1">
    <citation type="submission" date="2012-03" db="EMBL/GenBank/DDBJ databases">
        <title>Functional metagenomics reveals considerable lignocellulase gene clusters in the gut microbiome of a wood-feeding higher termite.</title>
        <authorList>
            <person name="Liu N."/>
        </authorList>
    </citation>
    <scope>NUCLEOTIDE SEQUENCE</scope>
</reference>
<dbReference type="EMBL" id="JQ844229">
    <property type="protein sequence ID" value="AGS53316.1"/>
    <property type="molecule type" value="Genomic_DNA"/>
</dbReference>
<dbReference type="AlphaFoldDB" id="A0A806K0R5"/>
<organism evidence="1">
    <name type="scientific">uncultured bacterium contig00013</name>
    <dbReference type="NCBI Taxonomy" id="1181504"/>
    <lineage>
        <taxon>Bacteria</taxon>
        <taxon>environmental samples</taxon>
    </lineage>
</organism>
<proteinExistence type="predicted"/>
<protein>
    <submittedName>
        <fullName evidence="1">Uncharacterized protein</fullName>
    </submittedName>
</protein>
<name>A0A806K0R5_9BACT</name>